<reference evidence="1 2" key="1">
    <citation type="journal article" date="2024" name="bioRxiv">
        <title>A reference genome for Trichogramma kaykai: A tiny desert-dwelling parasitoid wasp with competing sex-ratio distorters.</title>
        <authorList>
            <person name="Culotta J."/>
            <person name="Lindsey A.R."/>
        </authorList>
    </citation>
    <scope>NUCLEOTIDE SEQUENCE [LARGE SCALE GENOMIC DNA]</scope>
    <source>
        <strain evidence="1 2">KSX58</strain>
    </source>
</reference>
<dbReference type="Proteomes" id="UP001627154">
    <property type="component" value="Unassembled WGS sequence"/>
</dbReference>
<proteinExistence type="predicted"/>
<protein>
    <submittedName>
        <fullName evidence="1">Uncharacterized protein</fullName>
    </submittedName>
</protein>
<evidence type="ECO:0000313" key="1">
    <source>
        <dbReference type="EMBL" id="KAL3391276.1"/>
    </source>
</evidence>
<dbReference type="AlphaFoldDB" id="A0ABD2WE62"/>
<gene>
    <name evidence="1" type="ORF">TKK_014010</name>
</gene>
<sequence length="120" mass="13143">MVTTINTGIVKKTKQSCTILIKNMQTADFVARSSSKQSRIDESSVRKILAGQMKLITARTLAIISHSRSSNPSFRSSTIIREVLCSHVSVNGKNFTCPIRPTPSPRGKRSCFLLGDFGSI</sequence>
<keyword evidence="2" id="KW-1185">Reference proteome</keyword>
<organism evidence="1 2">
    <name type="scientific">Trichogramma kaykai</name>
    <dbReference type="NCBI Taxonomy" id="54128"/>
    <lineage>
        <taxon>Eukaryota</taxon>
        <taxon>Metazoa</taxon>
        <taxon>Ecdysozoa</taxon>
        <taxon>Arthropoda</taxon>
        <taxon>Hexapoda</taxon>
        <taxon>Insecta</taxon>
        <taxon>Pterygota</taxon>
        <taxon>Neoptera</taxon>
        <taxon>Endopterygota</taxon>
        <taxon>Hymenoptera</taxon>
        <taxon>Apocrita</taxon>
        <taxon>Proctotrupomorpha</taxon>
        <taxon>Chalcidoidea</taxon>
        <taxon>Trichogrammatidae</taxon>
        <taxon>Trichogramma</taxon>
    </lineage>
</organism>
<dbReference type="EMBL" id="JBJJXI010000111">
    <property type="protein sequence ID" value="KAL3391276.1"/>
    <property type="molecule type" value="Genomic_DNA"/>
</dbReference>
<comment type="caution">
    <text evidence="1">The sequence shown here is derived from an EMBL/GenBank/DDBJ whole genome shotgun (WGS) entry which is preliminary data.</text>
</comment>
<name>A0ABD2WE62_9HYME</name>
<evidence type="ECO:0000313" key="2">
    <source>
        <dbReference type="Proteomes" id="UP001627154"/>
    </source>
</evidence>
<accession>A0ABD2WE62</accession>